<dbReference type="InterPro" id="IPR036291">
    <property type="entry name" value="NAD(P)-bd_dom_sf"/>
</dbReference>
<dbReference type="AlphaFoldDB" id="X1IWI8"/>
<dbReference type="EMBL" id="BARU01034106">
    <property type="protein sequence ID" value="GAH61913.1"/>
    <property type="molecule type" value="Genomic_DNA"/>
</dbReference>
<evidence type="ECO:0000259" key="1">
    <source>
        <dbReference type="Pfam" id="PF04321"/>
    </source>
</evidence>
<dbReference type="SUPFAM" id="SSF51735">
    <property type="entry name" value="NAD(P)-binding Rossmann-fold domains"/>
    <property type="match status" value="1"/>
</dbReference>
<evidence type="ECO:0000313" key="2">
    <source>
        <dbReference type="EMBL" id="GAH61913.1"/>
    </source>
</evidence>
<feature type="domain" description="RmlD-like substrate binding" evidence="1">
    <location>
        <begin position="1"/>
        <end position="34"/>
    </location>
</feature>
<organism evidence="2">
    <name type="scientific">marine sediment metagenome</name>
    <dbReference type="NCBI Taxonomy" id="412755"/>
    <lineage>
        <taxon>unclassified sequences</taxon>
        <taxon>metagenomes</taxon>
        <taxon>ecological metagenomes</taxon>
    </lineage>
</organism>
<dbReference type="PANTHER" id="PTHR43242:SF1">
    <property type="entry name" value="NAD(P)-BINDING ROSSMANN-FOLD SUPERFAMILY PROTEIN"/>
    <property type="match status" value="1"/>
</dbReference>
<dbReference type="PANTHER" id="PTHR43242">
    <property type="entry name" value="NAD(P)-BINDING ROSSMANN-FOLD SUPERFAMILY PROTEIN"/>
    <property type="match status" value="1"/>
</dbReference>
<feature type="non-terminal residue" evidence="2">
    <location>
        <position position="1"/>
    </location>
</feature>
<reference evidence="2" key="1">
    <citation type="journal article" date="2014" name="Front. Microbiol.">
        <title>High frequency of phylogenetically diverse reductive dehalogenase-homologous genes in deep subseafloor sedimentary metagenomes.</title>
        <authorList>
            <person name="Kawai M."/>
            <person name="Futagami T."/>
            <person name="Toyoda A."/>
            <person name="Takaki Y."/>
            <person name="Nishi S."/>
            <person name="Hori S."/>
            <person name="Arai W."/>
            <person name="Tsubouchi T."/>
            <person name="Morono Y."/>
            <person name="Uchiyama I."/>
            <person name="Ito T."/>
            <person name="Fujiyama A."/>
            <person name="Inagaki F."/>
            <person name="Takami H."/>
        </authorList>
    </citation>
    <scope>NUCLEOTIDE SEQUENCE</scope>
    <source>
        <strain evidence="2">Expedition CK06-06</strain>
    </source>
</reference>
<dbReference type="Pfam" id="PF04321">
    <property type="entry name" value="RmlD_sub_bind"/>
    <property type="match status" value="1"/>
</dbReference>
<comment type="caution">
    <text evidence="2">The sequence shown here is derived from an EMBL/GenBank/DDBJ whole genome shotgun (WGS) entry which is preliminary data.</text>
</comment>
<accession>X1IWI8</accession>
<name>X1IWI8_9ZZZZ</name>
<gene>
    <name evidence="2" type="ORF">S03H2_53575</name>
</gene>
<dbReference type="Gene3D" id="3.40.50.720">
    <property type="entry name" value="NAD(P)-binding Rossmann-like Domain"/>
    <property type="match status" value="1"/>
</dbReference>
<sequence length="39" mass="4381">IHISTDSIFDGTKGNYKEDDMPNPINVYGKTKLEAKLNL</sequence>
<proteinExistence type="predicted"/>
<dbReference type="InterPro" id="IPR029903">
    <property type="entry name" value="RmlD-like-bd"/>
</dbReference>
<protein>
    <recommendedName>
        <fullName evidence="1">RmlD-like substrate binding domain-containing protein</fullName>
    </recommendedName>
</protein>